<feature type="transmembrane region" description="Helical" evidence="2">
    <location>
        <begin position="184"/>
        <end position="203"/>
    </location>
</feature>
<name>A0A7R8D2N0_LEPSM</name>
<feature type="transmembrane region" description="Helical" evidence="2">
    <location>
        <begin position="64"/>
        <end position="84"/>
    </location>
</feature>
<evidence type="ECO:0000313" key="4">
    <source>
        <dbReference type="Proteomes" id="UP000675881"/>
    </source>
</evidence>
<sequence length="236" mass="27391">MQDGKSILPSKLLKAPNSKNGNTNKHAYTICVNDLEVMTTKLNTRKKTERFLLGFHMKHTYVCVYYWMEALLFASLLIYCVAQSSEPSKYLIYLSHWNQVLAAIYYLAKAARHTHHWRYSNILVLIRNANASTSFFRYHHVLKRPFSWMNGDGSFGKCGRNFETHGNLLYIYVFVDWRMPSRTILCSLISGLCLIITHFYFSAIDKLKNKLLDAKHTLRVQRQDSETVEDPVGDPV</sequence>
<dbReference type="EMBL" id="HG994586">
    <property type="protein sequence ID" value="CAF3006851.1"/>
    <property type="molecule type" value="Genomic_DNA"/>
</dbReference>
<gene>
    <name evidence="3" type="ORF">LSAA_13353</name>
</gene>
<keyword evidence="2" id="KW-1133">Transmembrane helix</keyword>
<organism evidence="3 4">
    <name type="scientific">Lepeophtheirus salmonis</name>
    <name type="common">Salmon louse</name>
    <name type="synonym">Caligus salmonis</name>
    <dbReference type="NCBI Taxonomy" id="72036"/>
    <lineage>
        <taxon>Eukaryota</taxon>
        <taxon>Metazoa</taxon>
        <taxon>Ecdysozoa</taxon>
        <taxon>Arthropoda</taxon>
        <taxon>Crustacea</taxon>
        <taxon>Multicrustacea</taxon>
        <taxon>Hexanauplia</taxon>
        <taxon>Copepoda</taxon>
        <taxon>Siphonostomatoida</taxon>
        <taxon>Caligidae</taxon>
        <taxon>Lepeophtheirus</taxon>
    </lineage>
</organism>
<dbReference type="AlphaFoldDB" id="A0A7R8D2N0"/>
<keyword evidence="2" id="KW-0812">Transmembrane</keyword>
<reference evidence="3" key="1">
    <citation type="submission" date="2021-02" db="EMBL/GenBank/DDBJ databases">
        <authorList>
            <person name="Bekaert M."/>
        </authorList>
    </citation>
    <scope>NUCLEOTIDE SEQUENCE</scope>
    <source>
        <strain evidence="3">IoA-00</strain>
    </source>
</reference>
<dbReference type="Proteomes" id="UP000675881">
    <property type="component" value="Chromosome 7"/>
</dbReference>
<accession>A0A7R8D2N0</accession>
<keyword evidence="4" id="KW-1185">Reference proteome</keyword>
<evidence type="ECO:0000256" key="1">
    <source>
        <dbReference type="SAM" id="MobiDB-lite"/>
    </source>
</evidence>
<protein>
    <submittedName>
        <fullName evidence="3">(salmon louse) hypothetical protein</fullName>
    </submittedName>
</protein>
<evidence type="ECO:0000256" key="2">
    <source>
        <dbReference type="SAM" id="Phobius"/>
    </source>
</evidence>
<keyword evidence="2" id="KW-0472">Membrane</keyword>
<proteinExistence type="predicted"/>
<dbReference type="OrthoDB" id="419711at2759"/>
<feature type="region of interest" description="Disordered" evidence="1">
    <location>
        <begin position="1"/>
        <end position="20"/>
    </location>
</feature>
<evidence type="ECO:0000313" key="3">
    <source>
        <dbReference type="EMBL" id="CAF3006851.1"/>
    </source>
</evidence>